<sequence>MLNHGPGNRPGRLHEAHQEARARAAAAAGEGGHELSVREEGAFALAACSCGWIGPARRARSRAREDACAHGGG</sequence>
<feature type="compositionally biased region" description="Basic and acidic residues" evidence="1">
    <location>
        <begin position="12"/>
        <end position="22"/>
    </location>
</feature>
<feature type="region of interest" description="Disordered" evidence="1">
    <location>
        <begin position="1"/>
        <end position="35"/>
    </location>
</feature>
<organism evidence="2 3">
    <name type="scientific">Streptomyces polyrhachis</name>
    <dbReference type="NCBI Taxonomy" id="1282885"/>
    <lineage>
        <taxon>Bacteria</taxon>
        <taxon>Bacillati</taxon>
        <taxon>Actinomycetota</taxon>
        <taxon>Actinomycetes</taxon>
        <taxon>Kitasatosporales</taxon>
        <taxon>Streptomycetaceae</taxon>
        <taxon>Streptomyces</taxon>
    </lineage>
</organism>
<proteinExistence type="predicted"/>
<dbReference type="EMBL" id="JBHSZO010000022">
    <property type="protein sequence ID" value="MFC7219543.1"/>
    <property type="molecule type" value="Genomic_DNA"/>
</dbReference>
<name>A0ABW2GJ24_9ACTN</name>
<reference evidence="3" key="1">
    <citation type="journal article" date="2019" name="Int. J. Syst. Evol. Microbiol.">
        <title>The Global Catalogue of Microorganisms (GCM) 10K type strain sequencing project: providing services to taxonomists for standard genome sequencing and annotation.</title>
        <authorList>
            <consortium name="The Broad Institute Genomics Platform"/>
            <consortium name="The Broad Institute Genome Sequencing Center for Infectious Disease"/>
            <person name="Wu L."/>
            <person name="Ma J."/>
        </authorList>
    </citation>
    <scope>NUCLEOTIDE SEQUENCE [LARGE SCALE GENOMIC DNA]</scope>
    <source>
        <strain evidence="3">CGMCC 1.13681</strain>
    </source>
</reference>
<evidence type="ECO:0000256" key="1">
    <source>
        <dbReference type="SAM" id="MobiDB-lite"/>
    </source>
</evidence>
<dbReference type="RefSeq" id="WP_386415349.1">
    <property type="nucleotide sequence ID" value="NZ_JBHSZO010000022.1"/>
</dbReference>
<protein>
    <submittedName>
        <fullName evidence="2">Uncharacterized protein</fullName>
    </submittedName>
</protein>
<evidence type="ECO:0000313" key="3">
    <source>
        <dbReference type="Proteomes" id="UP001596413"/>
    </source>
</evidence>
<evidence type="ECO:0000313" key="2">
    <source>
        <dbReference type="EMBL" id="MFC7219543.1"/>
    </source>
</evidence>
<keyword evidence="3" id="KW-1185">Reference proteome</keyword>
<dbReference type="Proteomes" id="UP001596413">
    <property type="component" value="Unassembled WGS sequence"/>
</dbReference>
<gene>
    <name evidence="2" type="ORF">ACFQLX_15380</name>
</gene>
<accession>A0ABW2GJ24</accession>
<comment type="caution">
    <text evidence="2">The sequence shown here is derived from an EMBL/GenBank/DDBJ whole genome shotgun (WGS) entry which is preliminary data.</text>
</comment>